<proteinExistence type="predicted"/>
<sequence length="198" mass="20171">MKMNRRNVVVGLGTIVAGGGAALGSGAFSTASADRTLDVNVVTNTDIAADFVDIILHVGDHSSIALGTDDDDPANLFPDSGDTYESDFSPSDTDVSLMQNDVTIVVGPDGSELPPNATVSYTDLFTVVNDDGSTSQAFDVKFEATGGPSVEFNGTSNAQSTSYTANLGTGGDTEAISTDINTGGSNDSGTLEITITEA</sequence>
<name>A0A9Q4KX96_9EURY</name>
<evidence type="ECO:0000313" key="3">
    <source>
        <dbReference type="Proteomes" id="UP001154061"/>
    </source>
</evidence>
<gene>
    <name evidence="2" type="ORF">NDI89_04910</name>
</gene>
<dbReference type="EMBL" id="JAMQOT010000001">
    <property type="protein sequence ID" value="MDF9744923.1"/>
    <property type="molecule type" value="Genomic_DNA"/>
</dbReference>
<reference evidence="2" key="1">
    <citation type="submission" date="2022-06" db="EMBL/GenBank/DDBJ databases">
        <title>Natrinema sp. a new haloarchaeum isolate from saline soil.</title>
        <authorList>
            <person name="Strakova D."/>
            <person name="Galisteo C."/>
            <person name="Sanchez-Porro C."/>
            <person name="Ventosa A."/>
        </authorList>
    </citation>
    <scope>NUCLEOTIDE SEQUENCE</scope>
    <source>
        <strain evidence="2">S1CR25-10</strain>
    </source>
</reference>
<dbReference type="Proteomes" id="UP001154061">
    <property type="component" value="Unassembled WGS sequence"/>
</dbReference>
<dbReference type="AlphaFoldDB" id="A0A9Q4KX96"/>
<evidence type="ECO:0008006" key="4">
    <source>
        <dbReference type="Google" id="ProtNLM"/>
    </source>
</evidence>
<feature type="region of interest" description="Disordered" evidence="1">
    <location>
        <begin position="164"/>
        <end position="189"/>
    </location>
</feature>
<dbReference type="InterPro" id="IPR006311">
    <property type="entry name" value="TAT_signal"/>
</dbReference>
<comment type="caution">
    <text evidence="2">The sequence shown here is derived from an EMBL/GenBank/DDBJ whole genome shotgun (WGS) entry which is preliminary data.</text>
</comment>
<organism evidence="2 3">
    <name type="scientific">Natrinema salsiterrestre</name>
    <dbReference type="NCBI Taxonomy" id="2950540"/>
    <lineage>
        <taxon>Archaea</taxon>
        <taxon>Methanobacteriati</taxon>
        <taxon>Methanobacteriota</taxon>
        <taxon>Stenosarchaea group</taxon>
        <taxon>Halobacteria</taxon>
        <taxon>Halobacteriales</taxon>
        <taxon>Natrialbaceae</taxon>
        <taxon>Natrinema</taxon>
    </lineage>
</organism>
<evidence type="ECO:0000313" key="2">
    <source>
        <dbReference type="EMBL" id="MDF9744923.1"/>
    </source>
</evidence>
<dbReference type="RefSeq" id="WP_277520389.1">
    <property type="nucleotide sequence ID" value="NZ_JAMQOT010000001.1"/>
</dbReference>
<feature type="compositionally biased region" description="Polar residues" evidence="1">
    <location>
        <begin position="175"/>
        <end position="189"/>
    </location>
</feature>
<keyword evidence="3" id="KW-1185">Reference proteome</keyword>
<accession>A0A9Q4KX96</accession>
<evidence type="ECO:0000256" key="1">
    <source>
        <dbReference type="SAM" id="MobiDB-lite"/>
    </source>
</evidence>
<dbReference type="PROSITE" id="PS51318">
    <property type="entry name" value="TAT"/>
    <property type="match status" value="1"/>
</dbReference>
<protein>
    <recommendedName>
        <fullName evidence="4">DUF1102 domain-containing protein</fullName>
    </recommendedName>
</protein>